<comment type="caution">
    <text evidence="1">The sequence shown here is derived from an EMBL/GenBank/DDBJ whole genome shotgun (WGS) entry which is preliminary data.</text>
</comment>
<evidence type="ECO:0000313" key="1">
    <source>
        <dbReference type="EMBL" id="KAF7367849.1"/>
    </source>
</evidence>
<dbReference type="Proteomes" id="UP000623467">
    <property type="component" value="Unassembled WGS sequence"/>
</dbReference>
<proteinExistence type="predicted"/>
<evidence type="ECO:0000313" key="2">
    <source>
        <dbReference type="Proteomes" id="UP000623467"/>
    </source>
</evidence>
<dbReference type="EMBL" id="JACAZH010000005">
    <property type="protein sequence ID" value="KAF7367849.1"/>
    <property type="molecule type" value="Genomic_DNA"/>
</dbReference>
<dbReference type="Gene3D" id="1.20.930.20">
    <property type="entry name" value="Adaptor protein Cbl, N-terminal domain"/>
    <property type="match status" value="1"/>
</dbReference>
<dbReference type="InterPro" id="IPR059179">
    <property type="entry name" value="MLKL-like_MCAfunc"/>
</dbReference>
<dbReference type="CDD" id="cd21037">
    <property type="entry name" value="MLKL_NTD"/>
    <property type="match status" value="1"/>
</dbReference>
<protein>
    <submittedName>
        <fullName evidence="1">Uncharacterized protein</fullName>
    </submittedName>
</protein>
<gene>
    <name evidence="1" type="ORF">MSAN_00849400</name>
</gene>
<dbReference type="InterPro" id="IPR036537">
    <property type="entry name" value="Adaptor_Cbl_N_dom_sf"/>
</dbReference>
<reference evidence="1" key="1">
    <citation type="submission" date="2020-05" db="EMBL/GenBank/DDBJ databases">
        <title>Mycena genomes resolve the evolution of fungal bioluminescence.</title>
        <authorList>
            <person name="Tsai I.J."/>
        </authorList>
    </citation>
    <scope>NUCLEOTIDE SEQUENCE</scope>
    <source>
        <strain evidence="1">160909Yilan</strain>
    </source>
</reference>
<keyword evidence="2" id="KW-1185">Reference proteome</keyword>
<dbReference type="GO" id="GO:0007166">
    <property type="term" value="P:cell surface receptor signaling pathway"/>
    <property type="evidence" value="ECO:0007669"/>
    <property type="project" value="InterPro"/>
</dbReference>
<sequence>MSAAGDALRAAQAASGAFPPLQAALSLASYIDESVSQFKSNKREIHEIGVYSRQLSEQLKRHKPTDPTRIENFCRVITDIHEYVKQSTKKHTLVQYLNRQAIADRLQSYRNQLREQFELFSVRVWFCLTVNPFITTYRLPPILMSWRPNAPRRRHGGLTRRRRTKNFPKLPCRSRKAIGLPQFAAAYGLSKIQPSTRVMYKELQGIPEVERTREETIVLQESLQLSEVLFKSDYRWFSSTFKTGLTESDVKGILVELISDIVTDLNDAKLLAGTTRIQLLHQEDDLKRVTILFRALNMRSRDAVFIRSFQRAVHRHQSKVSQHVLNNRLKFEEIMEEEDDE</sequence>
<dbReference type="OrthoDB" id="3008031at2759"/>
<dbReference type="AlphaFoldDB" id="A0A8H6YZZ6"/>
<organism evidence="1 2">
    <name type="scientific">Mycena sanguinolenta</name>
    <dbReference type="NCBI Taxonomy" id="230812"/>
    <lineage>
        <taxon>Eukaryota</taxon>
        <taxon>Fungi</taxon>
        <taxon>Dikarya</taxon>
        <taxon>Basidiomycota</taxon>
        <taxon>Agaricomycotina</taxon>
        <taxon>Agaricomycetes</taxon>
        <taxon>Agaricomycetidae</taxon>
        <taxon>Agaricales</taxon>
        <taxon>Marasmiineae</taxon>
        <taxon>Mycenaceae</taxon>
        <taxon>Mycena</taxon>
    </lineage>
</organism>
<accession>A0A8H6YZZ6</accession>
<name>A0A8H6YZZ6_9AGAR</name>